<dbReference type="RefSeq" id="WP_131852612.1">
    <property type="nucleotide sequence ID" value="NZ_SKFH01000023.1"/>
</dbReference>
<accession>A0A4R4DYV9</accession>
<evidence type="ECO:0000313" key="1">
    <source>
        <dbReference type="EMBL" id="TCZ69092.1"/>
    </source>
</evidence>
<organism evidence="1 2">
    <name type="scientific">Flaviaesturariibacter aridisoli</name>
    <dbReference type="NCBI Taxonomy" id="2545761"/>
    <lineage>
        <taxon>Bacteria</taxon>
        <taxon>Pseudomonadati</taxon>
        <taxon>Bacteroidota</taxon>
        <taxon>Chitinophagia</taxon>
        <taxon>Chitinophagales</taxon>
        <taxon>Chitinophagaceae</taxon>
        <taxon>Flaviaestuariibacter</taxon>
    </lineage>
</organism>
<reference evidence="1 2" key="1">
    <citation type="submission" date="2019-03" db="EMBL/GenBank/DDBJ databases">
        <authorList>
            <person name="Kim M.K.M."/>
        </authorList>
    </citation>
    <scope>NUCLEOTIDE SEQUENCE [LARGE SCALE GENOMIC DNA]</scope>
    <source>
        <strain evidence="1 2">17J68-15</strain>
    </source>
</reference>
<sequence length="185" mass="21657">MNHRREFEIAFVGLKPGVHEFQYDVNDSFFEEYGAQDFRKSSATVRLLLEKNSGFMRLKFEVGGKAEVTCDRCANELPFQLFDEFNLTVKMVEDPELMNDQEDDPDVYYIARGESHLDVKGWIYEFVCLSIPMQKTCEFENMDGPYCNPEARRLLNDMRPAEGPKENPLWKGLEKFKDLDEEELN</sequence>
<keyword evidence="2" id="KW-1185">Reference proteome</keyword>
<dbReference type="Pfam" id="PF02620">
    <property type="entry name" value="YceD"/>
    <property type="match status" value="1"/>
</dbReference>
<gene>
    <name evidence="1" type="ORF">E0486_13020</name>
</gene>
<evidence type="ECO:0000313" key="2">
    <source>
        <dbReference type="Proteomes" id="UP000295164"/>
    </source>
</evidence>
<name>A0A4R4DYV9_9BACT</name>
<proteinExistence type="predicted"/>
<dbReference type="InterPro" id="IPR003772">
    <property type="entry name" value="YceD"/>
</dbReference>
<dbReference type="OrthoDB" id="1524821at2"/>
<dbReference type="AlphaFoldDB" id="A0A4R4DYV9"/>
<dbReference type="EMBL" id="SKFH01000023">
    <property type="protein sequence ID" value="TCZ69092.1"/>
    <property type="molecule type" value="Genomic_DNA"/>
</dbReference>
<comment type="caution">
    <text evidence="1">The sequence shown here is derived from an EMBL/GenBank/DDBJ whole genome shotgun (WGS) entry which is preliminary data.</text>
</comment>
<protein>
    <submittedName>
        <fullName evidence="1">DUF177 domain-containing protein</fullName>
    </submittedName>
</protein>
<dbReference type="Proteomes" id="UP000295164">
    <property type="component" value="Unassembled WGS sequence"/>
</dbReference>